<feature type="domain" description="Transcription factor IIIC 90kDa subunit N-terminal" evidence="3">
    <location>
        <begin position="22"/>
        <end position="165"/>
    </location>
</feature>
<protein>
    <submittedName>
        <fullName evidence="5 6">Uncharacterized protein LOC115738840 isoform X1</fullName>
    </submittedName>
</protein>
<dbReference type="Gene3D" id="2.130.10.10">
    <property type="entry name" value="YVTN repeat-like/Quinoprotein amine dehydrogenase"/>
    <property type="match status" value="1"/>
</dbReference>
<feature type="compositionally biased region" description="Low complexity" evidence="2">
    <location>
        <begin position="192"/>
        <end position="205"/>
    </location>
</feature>
<dbReference type="Pfam" id="PF12657">
    <property type="entry name" value="TFIIIC_delta"/>
    <property type="match status" value="2"/>
</dbReference>
<feature type="repeat" description="WD" evidence="1">
    <location>
        <begin position="460"/>
        <end position="491"/>
    </location>
</feature>
<dbReference type="InterPro" id="IPR036322">
    <property type="entry name" value="WD40_repeat_dom_sf"/>
</dbReference>
<dbReference type="InterPro" id="IPR015943">
    <property type="entry name" value="WD40/YVTN_repeat-like_dom_sf"/>
</dbReference>
<feature type="compositionally biased region" description="Polar residues" evidence="2">
    <location>
        <begin position="206"/>
        <end position="227"/>
    </location>
</feature>
<keyword evidence="4" id="KW-1185">Reference proteome</keyword>
<feature type="domain" description="Transcription factor IIIC 90kDa subunit N-terminal" evidence="3">
    <location>
        <begin position="274"/>
        <end position="538"/>
    </location>
</feature>
<organism evidence="4 5">
    <name type="scientific">Rhodamnia argentea</name>
    <dbReference type="NCBI Taxonomy" id="178133"/>
    <lineage>
        <taxon>Eukaryota</taxon>
        <taxon>Viridiplantae</taxon>
        <taxon>Streptophyta</taxon>
        <taxon>Embryophyta</taxon>
        <taxon>Tracheophyta</taxon>
        <taxon>Spermatophyta</taxon>
        <taxon>Magnoliopsida</taxon>
        <taxon>eudicotyledons</taxon>
        <taxon>Gunneridae</taxon>
        <taxon>Pentapetalae</taxon>
        <taxon>rosids</taxon>
        <taxon>malvids</taxon>
        <taxon>Myrtales</taxon>
        <taxon>Myrtaceae</taxon>
        <taxon>Myrtoideae</taxon>
        <taxon>Myrteae</taxon>
        <taxon>Australasian group</taxon>
        <taxon>Rhodamnia</taxon>
    </lineage>
</organism>
<dbReference type="Proteomes" id="UP000827889">
    <property type="component" value="Chromosome 1"/>
</dbReference>
<evidence type="ECO:0000313" key="6">
    <source>
        <dbReference type="RefSeq" id="XP_048129240.1"/>
    </source>
</evidence>
<dbReference type="GO" id="GO:0000127">
    <property type="term" value="C:transcription factor TFIIIC complex"/>
    <property type="evidence" value="ECO:0007669"/>
    <property type="project" value="InterPro"/>
</dbReference>
<evidence type="ECO:0000259" key="3">
    <source>
        <dbReference type="Pfam" id="PF12657"/>
    </source>
</evidence>
<dbReference type="PANTHER" id="PTHR15496:SF2">
    <property type="entry name" value="GENERAL TRANSCRIPTION FACTOR 3C POLYPEPTIDE 4"/>
    <property type="match status" value="1"/>
</dbReference>
<accession>A0A8B8NY11</accession>
<dbReference type="InterPro" id="IPR024761">
    <property type="entry name" value="TFIIIC_delta_N"/>
</dbReference>
<evidence type="ECO:0000313" key="4">
    <source>
        <dbReference type="Proteomes" id="UP000827889"/>
    </source>
</evidence>
<evidence type="ECO:0000256" key="1">
    <source>
        <dbReference type="PROSITE-ProRule" id="PRU00221"/>
    </source>
</evidence>
<keyword evidence="1" id="KW-0853">WD repeat</keyword>
<dbReference type="InterPro" id="IPR044230">
    <property type="entry name" value="GTF3C4"/>
</dbReference>
<dbReference type="InterPro" id="IPR001680">
    <property type="entry name" value="WD40_rpt"/>
</dbReference>
<dbReference type="AlphaFoldDB" id="A0A8B8NY11"/>
<gene>
    <name evidence="5 6" type="primary">LOC115738840</name>
</gene>
<dbReference type="GO" id="GO:0006384">
    <property type="term" value="P:transcription initiation at RNA polymerase III promoter"/>
    <property type="evidence" value="ECO:0007669"/>
    <property type="project" value="InterPro"/>
</dbReference>
<dbReference type="GeneID" id="115738840"/>
<dbReference type="SUPFAM" id="SSF50978">
    <property type="entry name" value="WD40 repeat-like"/>
    <property type="match status" value="1"/>
</dbReference>
<dbReference type="PROSITE" id="PS50082">
    <property type="entry name" value="WD_REPEATS_2"/>
    <property type="match status" value="1"/>
</dbReference>
<dbReference type="RefSeq" id="XP_030527430.2">
    <property type="nucleotide sequence ID" value="XM_030671570.2"/>
</dbReference>
<dbReference type="PANTHER" id="PTHR15496">
    <property type="entry name" value="GENERAL TRANSCRIPTION FACTOR 3C POLYPEPTIDE 4 FAMILY"/>
    <property type="match status" value="1"/>
</dbReference>
<dbReference type="SMART" id="SM00320">
    <property type="entry name" value="WD40"/>
    <property type="match status" value="5"/>
</dbReference>
<dbReference type="GO" id="GO:0004402">
    <property type="term" value="F:histone acetyltransferase activity"/>
    <property type="evidence" value="ECO:0007669"/>
    <property type="project" value="InterPro"/>
</dbReference>
<dbReference type="KEGG" id="rarg:115738840"/>
<sequence length="911" mass="101121">MASRFQASVLVASPSYPNSIAWSDENLIAVACGRLVTILNPALPFGPRGLIKVPSNEPFPIGVIQKEELLSSCLLPTCLSRDRDPYVRSVSWSPLGMAPNAGCLLAICTTEGRVKIYRAPFCDYSAEWIVVMDVSDLLHDYLANANYQVSEIPSTEFSDFVTEHRHANNPAGHKMELKRKRLHTSGMMIPCSNKSSKTSGEKSSSPTNSNDIESTSDTNAEQEQGSPRAQEFPPVNVNEDESFQKVSRSHGRSTRKKIESPTLPLISAVQYASRSAMLSSLVIAWSPLLQFPSESCSQVQNNATCFSLLAIGGKSGKISCWKVHAQECYSIEHGNVSPDAMVVGIFQAHSSWVTAIGWALLTTDSSHPQVLLSTGSSNGSVKIWLAHSSELLKSPEINSSPFILLKEIINPDSIPVSVLSLTTPVRSPHRQLLAVGKGSGYFEVWIHEQHNCNFERIGSYEAHDHAVTGLAWAFDGCCLYSCSEDNFVRSWMFHGNTLFEVPIPSTIPSQRGLIDVPNVFHSCFGLAVSPGNLIIAMVRSFDSYVLNPMYQARSQKAAVEFLWTVGQRSDISSSEKLNCEAFSGVSKEELAWWKSNILWSLRQYECFVKPLVMWDIIAALLAINQSAPHFVDDLLIEWLSTSFMESCSKLSREKVLADFSRRLSKLTSRHLHLLNVICRRVILSEVKADDINSNEHDHGTTCENQEEQVRFWMDLLSTSERELRERLVGVNFACSCLISHVEANKSPSGYWYPSGLAQMEQWVGRAQVQDQLRLRASQAHLYGKSRLDSCDHVKEEKCPYCSASVPFESPEVAYCQGANSNGNVGQRHKLVRCAVSMQIFPTTPLWFCICCHRQASKPAPEPLFTMVEYPEKFFASSAGSSLKVASKPLCPFCGILLQRHQPEFLLSTAPV</sequence>
<proteinExistence type="predicted"/>
<feature type="region of interest" description="Disordered" evidence="2">
    <location>
        <begin position="186"/>
        <end position="258"/>
    </location>
</feature>
<name>A0A8B8NY11_9MYRT</name>
<evidence type="ECO:0000313" key="5">
    <source>
        <dbReference type="RefSeq" id="XP_030527430.2"/>
    </source>
</evidence>
<dbReference type="RefSeq" id="XP_048129240.1">
    <property type="nucleotide sequence ID" value="XM_048273283.1"/>
</dbReference>
<evidence type="ECO:0000256" key="2">
    <source>
        <dbReference type="SAM" id="MobiDB-lite"/>
    </source>
</evidence>
<reference evidence="4 5" key="1">
    <citation type="submission" date="2025-05" db="UniProtKB">
        <authorList>
            <consortium name="RefSeq"/>
        </authorList>
    </citation>
    <scope>NUCLEOTIDE SEQUENCE [LARGE SCALE GENOMIC DNA]</scope>
    <source>
        <tissue evidence="5 6">Leaf</tissue>
    </source>
</reference>